<dbReference type="Proteomes" id="UP001501265">
    <property type="component" value="Unassembled WGS sequence"/>
</dbReference>
<feature type="compositionally biased region" description="Basic and acidic residues" evidence="1">
    <location>
        <begin position="38"/>
        <end position="50"/>
    </location>
</feature>
<feature type="transmembrane region" description="Helical" evidence="2">
    <location>
        <begin position="12"/>
        <end position="35"/>
    </location>
</feature>
<keyword evidence="2" id="KW-1133">Transmembrane helix</keyword>
<sequence length="113" mass="11960">MDMAASGGAMSLGLVVAAFVVVALLIGAFAVGIRVKRRESPPPRPEEQPHLPEGGPVGEIQENRTPQEMPRSEERLLPHELGQQGSRSAPDQERPRWDEGSSGSFGGGGGGRH</sequence>
<name>A0ABP9B867_9ACTN</name>
<organism evidence="3 4">
    <name type="scientific">Streptomyces ziwulingensis</name>
    <dbReference type="NCBI Taxonomy" id="1045501"/>
    <lineage>
        <taxon>Bacteria</taxon>
        <taxon>Bacillati</taxon>
        <taxon>Actinomycetota</taxon>
        <taxon>Actinomycetes</taxon>
        <taxon>Kitasatosporales</taxon>
        <taxon>Streptomycetaceae</taxon>
        <taxon>Streptomyces</taxon>
    </lineage>
</organism>
<evidence type="ECO:0000313" key="3">
    <source>
        <dbReference type="EMBL" id="GAA4791863.1"/>
    </source>
</evidence>
<reference evidence="4" key="1">
    <citation type="journal article" date="2019" name="Int. J. Syst. Evol. Microbiol.">
        <title>The Global Catalogue of Microorganisms (GCM) 10K type strain sequencing project: providing services to taxonomists for standard genome sequencing and annotation.</title>
        <authorList>
            <consortium name="The Broad Institute Genomics Platform"/>
            <consortium name="The Broad Institute Genome Sequencing Center for Infectious Disease"/>
            <person name="Wu L."/>
            <person name="Ma J."/>
        </authorList>
    </citation>
    <scope>NUCLEOTIDE SEQUENCE [LARGE SCALE GENOMIC DNA]</scope>
    <source>
        <strain evidence="4">JCM 18081</strain>
    </source>
</reference>
<dbReference type="InterPro" id="IPR045513">
    <property type="entry name" value="DUF6479"/>
</dbReference>
<feature type="compositionally biased region" description="Gly residues" evidence="1">
    <location>
        <begin position="103"/>
        <end position="113"/>
    </location>
</feature>
<accession>A0ABP9B867</accession>
<evidence type="ECO:0000256" key="2">
    <source>
        <dbReference type="SAM" id="Phobius"/>
    </source>
</evidence>
<keyword evidence="4" id="KW-1185">Reference proteome</keyword>
<keyword evidence="2" id="KW-0812">Transmembrane</keyword>
<evidence type="ECO:0000313" key="4">
    <source>
        <dbReference type="Proteomes" id="UP001501265"/>
    </source>
</evidence>
<dbReference type="Pfam" id="PF20087">
    <property type="entry name" value="DUF6479"/>
    <property type="match status" value="1"/>
</dbReference>
<proteinExistence type="predicted"/>
<protein>
    <submittedName>
        <fullName evidence="3">DUF6479 family protein</fullName>
    </submittedName>
</protein>
<feature type="region of interest" description="Disordered" evidence="1">
    <location>
        <begin position="37"/>
        <end position="113"/>
    </location>
</feature>
<gene>
    <name evidence="3" type="ORF">GCM10023220_16770</name>
</gene>
<evidence type="ECO:0000256" key="1">
    <source>
        <dbReference type="SAM" id="MobiDB-lite"/>
    </source>
</evidence>
<keyword evidence="2" id="KW-0472">Membrane</keyword>
<comment type="caution">
    <text evidence="3">The sequence shown here is derived from an EMBL/GenBank/DDBJ whole genome shotgun (WGS) entry which is preliminary data.</text>
</comment>
<dbReference type="EMBL" id="BAABIG010000017">
    <property type="protein sequence ID" value="GAA4791863.1"/>
    <property type="molecule type" value="Genomic_DNA"/>
</dbReference>
<feature type="compositionally biased region" description="Basic and acidic residues" evidence="1">
    <location>
        <begin position="90"/>
        <end position="99"/>
    </location>
</feature>